<feature type="chain" id="PRO_5046214548" evidence="1">
    <location>
        <begin position="23"/>
        <end position="179"/>
    </location>
</feature>
<dbReference type="Proteomes" id="UP000824366">
    <property type="component" value="Chromosome"/>
</dbReference>
<sequence>MKNMTRPLLIVVLALATAHVLSQERTPVSSITNATWAQYSGQYQQSPLCSKEEITLWSCETGKRVYSLCSSHTVTRTSGYIQYRTSSRGKVVFTYPTERKPPLGSFVYNSFGNGNASVEFTSNGYGYTLFDPLREGSSISVSAPAPSGKQTEINCGGNQTLQVNYTMRLMYDSGVWAGY</sequence>
<name>A0ABM7MIX3_9BURK</name>
<evidence type="ECO:0000313" key="3">
    <source>
        <dbReference type="Proteomes" id="UP000824366"/>
    </source>
</evidence>
<evidence type="ECO:0000256" key="1">
    <source>
        <dbReference type="SAM" id="SignalP"/>
    </source>
</evidence>
<feature type="signal peptide" evidence="1">
    <location>
        <begin position="1"/>
        <end position="22"/>
    </location>
</feature>
<gene>
    <name evidence="2" type="ORF">MIZ03_1081</name>
</gene>
<accession>A0ABM7MIX3</accession>
<protein>
    <submittedName>
        <fullName evidence="2">Uncharacterized protein</fullName>
    </submittedName>
</protein>
<dbReference type="EMBL" id="AP024238">
    <property type="protein sequence ID" value="BCO26201.1"/>
    <property type="molecule type" value="Genomic_DNA"/>
</dbReference>
<keyword evidence="3" id="KW-1185">Reference proteome</keyword>
<reference evidence="2 3" key="1">
    <citation type="journal article" date="2021" name="Microbiol. Spectr.">
        <title>A Single Bacterium Capable of Oxidation and Reduction of Iron at Circumneutral pH.</title>
        <authorList>
            <person name="Kato S."/>
            <person name="Ohkuma M."/>
        </authorList>
    </citation>
    <scope>NUCLEOTIDE SEQUENCE [LARGE SCALE GENOMIC DNA]</scope>
    <source>
        <strain evidence="2 3">MIZ03</strain>
    </source>
</reference>
<keyword evidence="1" id="KW-0732">Signal</keyword>
<evidence type="ECO:0000313" key="2">
    <source>
        <dbReference type="EMBL" id="BCO26201.1"/>
    </source>
</evidence>
<organism evidence="2 3">
    <name type="scientific">Rhodoferax lithotrophicus</name>
    <dbReference type="NCBI Taxonomy" id="2798804"/>
    <lineage>
        <taxon>Bacteria</taxon>
        <taxon>Pseudomonadati</taxon>
        <taxon>Pseudomonadota</taxon>
        <taxon>Betaproteobacteria</taxon>
        <taxon>Burkholderiales</taxon>
        <taxon>Comamonadaceae</taxon>
        <taxon>Rhodoferax</taxon>
    </lineage>
</organism>
<proteinExistence type="predicted"/>